<feature type="region of interest" description="Disordered" evidence="1">
    <location>
        <begin position="182"/>
        <end position="201"/>
    </location>
</feature>
<evidence type="ECO:0000313" key="3">
    <source>
        <dbReference type="EMBL" id="MDA7418995.1"/>
    </source>
</evidence>
<dbReference type="RefSeq" id="WP_271430196.1">
    <property type="nucleotide sequence ID" value="NZ_JAQIPB010000013.1"/>
</dbReference>
<keyword evidence="4" id="KW-1185">Reference proteome</keyword>
<gene>
    <name evidence="3" type="ORF">PGB34_21710</name>
</gene>
<dbReference type="AlphaFoldDB" id="A0AAE3NAA4"/>
<evidence type="ECO:0000313" key="4">
    <source>
        <dbReference type="Proteomes" id="UP001212602"/>
    </source>
</evidence>
<organism evidence="3 4">
    <name type="scientific">Xenophilus arseniciresistens</name>
    <dbReference type="NCBI Taxonomy" id="1283306"/>
    <lineage>
        <taxon>Bacteria</taxon>
        <taxon>Pseudomonadati</taxon>
        <taxon>Pseudomonadota</taxon>
        <taxon>Betaproteobacteria</taxon>
        <taxon>Burkholderiales</taxon>
        <taxon>Comamonadaceae</taxon>
        <taxon>Xenophilus</taxon>
    </lineage>
</organism>
<dbReference type="EMBL" id="JAQIPB010000013">
    <property type="protein sequence ID" value="MDA7418995.1"/>
    <property type="molecule type" value="Genomic_DNA"/>
</dbReference>
<proteinExistence type="predicted"/>
<accession>A0AAE3NAA4</accession>
<comment type="caution">
    <text evidence="3">The sequence shown here is derived from an EMBL/GenBank/DDBJ whole genome shotgun (WGS) entry which is preliminary data.</text>
</comment>
<name>A0AAE3NAA4_9BURK</name>
<dbReference type="InterPro" id="IPR032710">
    <property type="entry name" value="NTF2-like_dom_sf"/>
</dbReference>
<protein>
    <submittedName>
        <fullName evidence="3">Nuclear transport factor 2 family protein</fullName>
    </submittedName>
</protein>
<feature type="domain" description="SnoaL-like" evidence="2">
    <location>
        <begin position="32"/>
        <end position="173"/>
    </location>
</feature>
<dbReference type="InterPro" id="IPR037401">
    <property type="entry name" value="SnoaL-like"/>
</dbReference>
<dbReference type="Gene3D" id="3.10.450.50">
    <property type="match status" value="1"/>
</dbReference>
<dbReference type="Proteomes" id="UP001212602">
    <property type="component" value="Unassembled WGS sequence"/>
</dbReference>
<dbReference type="Pfam" id="PF13577">
    <property type="entry name" value="SnoaL_4"/>
    <property type="match status" value="1"/>
</dbReference>
<reference evidence="3" key="1">
    <citation type="submission" date="2023-01" db="EMBL/GenBank/DDBJ databases">
        <title>Xenophilus mangrovi sp. nov., isolated from soil of Mangrove nature reserve.</title>
        <authorList>
            <person name="Xu S."/>
            <person name="Liu Z."/>
            <person name="Xu Y."/>
        </authorList>
    </citation>
    <scope>NUCLEOTIDE SEQUENCE</scope>
    <source>
        <strain evidence="3">YW8</strain>
    </source>
</reference>
<sequence length="217" mass="24361">MSAARPPEGARTAAGQREGAPVSSRLDDYSPERLADRMQIQDCMYRWCRAVDRLDFSGIRDVFHADAMDMHGAYDGPVDGLVDWIRQRHAAIPFSMHAVSNLLIEFAGPDLALVETYVRTTQRYPAQARAALDQLAGGKAGAGDGGMDLMTCSRYVDRFERREDRRWKIAHRTLVADWKQFVPVPEGQPTPPASQQTGRRDADDFIFQQRRALGIEP</sequence>
<evidence type="ECO:0000259" key="2">
    <source>
        <dbReference type="Pfam" id="PF13577"/>
    </source>
</evidence>
<feature type="region of interest" description="Disordered" evidence="1">
    <location>
        <begin position="1"/>
        <end position="28"/>
    </location>
</feature>
<dbReference type="SUPFAM" id="SSF54427">
    <property type="entry name" value="NTF2-like"/>
    <property type="match status" value="1"/>
</dbReference>
<evidence type="ECO:0000256" key="1">
    <source>
        <dbReference type="SAM" id="MobiDB-lite"/>
    </source>
</evidence>